<feature type="compositionally biased region" description="Polar residues" evidence="2">
    <location>
        <begin position="95"/>
        <end position="107"/>
    </location>
</feature>
<feature type="transmembrane region" description="Helical" evidence="3">
    <location>
        <begin position="653"/>
        <end position="672"/>
    </location>
</feature>
<feature type="transmembrane region" description="Helical" evidence="3">
    <location>
        <begin position="372"/>
        <end position="392"/>
    </location>
</feature>
<dbReference type="AlphaFoldDB" id="A0A8S1LEV1"/>
<sequence length="699" mass="80120">MNYHNTRSYYQLNAPNILSTKRVPSLTPPKNDLNSNSKDKINKQQQEKASNSQFKAEDLYLPIQNAQFLQKQNTILSARKATINLSDSSDKLRKTSPNQKSPNNPRLSTIQKNKIISISQSQQAIAQVLVKMQENNNISNINKQLYQIPELEQTKKSTINSKEYSNSSKHKTEDYQKLKKENLILQNKLYKLELKIMELQKVNQQLLNLANSCDCHQSQLKDLEITINDMGQIQEIVNPLQFDNVGLLDLQTKENLQNKRESYCQEVSEIKSNNFFENGNSDKIIEQLFEQYLSNFQELTVFKGLTKIMEQSNMPIPSVLKTLSLMTSISSANGYILIAMQMLVNTASSIVFKLQSKITINNQEFNHPFTQTLTMFFGESICYIIFLLYKSFNYSKYLYELEIAKKLKQETKINYLVVIIPTLCDLVASCLAFFALSLMPTSVYQMLRGATVVITAIFSVIFLKKVPTKHQILGMSLVVLGNLIVGITIYFKQTQSDYLIGVLFLCLSFFIFSVQVILEEKYFRKYYLNPFELVGLEGLWGLVFTSILLVILEIIPCPSNMQSGCPQNSDGKYYLEQTIQFFQVVFSFKNQSYQPQLFLLIIAEATSILLLNSICMAVVKYLSALTKSVVQVTTIALVWITCLIIGWENFYWGQLIGFIILVFGSLIYNSIIKLPFKCLEQKNQVNEQEKKSINEELLN</sequence>
<feature type="region of interest" description="Disordered" evidence="2">
    <location>
        <begin position="87"/>
        <end position="107"/>
    </location>
</feature>
<keyword evidence="3" id="KW-0812">Transmembrane</keyword>
<gene>
    <name evidence="5" type="ORF">PSON_ATCC_30995.1.T0170322</name>
</gene>
<evidence type="ECO:0000256" key="1">
    <source>
        <dbReference type="SAM" id="Coils"/>
    </source>
</evidence>
<feature type="coiled-coil region" evidence="1">
    <location>
        <begin position="175"/>
        <end position="209"/>
    </location>
</feature>
<feature type="transmembrane region" description="Helical" evidence="3">
    <location>
        <begin position="442"/>
        <end position="463"/>
    </location>
</feature>
<feature type="transmembrane region" description="Helical" evidence="3">
    <location>
        <begin position="334"/>
        <end position="352"/>
    </location>
</feature>
<dbReference type="EMBL" id="CAJJDN010000017">
    <property type="protein sequence ID" value="CAD8063266.1"/>
    <property type="molecule type" value="Genomic_DNA"/>
</dbReference>
<evidence type="ECO:0000259" key="4">
    <source>
        <dbReference type="Pfam" id="PF00892"/>
    </source>
</evidence>
<protein>
    <recommendedName>
        <fullName evidence="4">EamA domain-containing protein</fullName>
    </recommendedName>
</protein>
<feature type="transmembrane region" description="Helical" evidence="3">
    <location>
        <begin position="629"/>
        <end position="647"/>
    </location>
</feature>
<evidence type="ECO:0000256" key="3">
    <source>
        <dbReference type="SAM" id="Phobius"/>
    </source>
</evidence>
<feature type="compositionally biased region" description="Basic and acidic residues" evidence="2">
    <location>
        <begin position="37"/>
        <end position="46"/>
    </location>
</feature>
<name>A0A8S1LEV1_9CILI</name>
<proteinExistence type="predicted"/>
<reference evidence="5" key="1">
    <citation type="submission" date="2021-01" db="EMBL/GenBank/DDBJ databases">
        <authorList>
            <consortium name="Genoscope - CEA"/>
            <person name="William W."/>
        </authorList>
    </citation>
    <scope>NUCLEOTIDE SEQUENCE</scope>
</reference>
<feature type="transmembrane region" description="Helical" evidence="3">
    <location>
        <begin position="498"/>
        <end position="518"/>
    </location>
</feature>
<dbReference type="PANTHER" id="PTHR13146:SF0">
    <property type="entry name" value="SOLUTE CARRIER FAMILY 35 MEMBER F6"/>
    <property type="match status" value="1"/>
</dbReference>
<keyword evidence="3" id="KW-0472">Membrane</keyword>
<feature type="transmembrane region" description="Helical" evidence="3">
    <location>
        <begin position="472"/>
        <end position="492"/>
    </location>
</feature>
<dbReference type="OrthoDB" id="300580at2759"/>
<comment type="caution">
    <text evidence="5">The sequence shown here is derived from an EMBL/GenBank/DDBJ whole genome shotgun (WGS) entry which is preliminary data.</text>
</comment>
<accession>A0A8S1LEV1</accession>
<organism evidence="5 6">
    <name type="scientific">Paramecium sonneborni</name>
    <dbReference type="NCBI Taxonomy" id="65129"/>
    <lineage>
        <taxon>Eukaryota</taxon>
        <taxon>Sar</taxon>
        <taxon>Alveolata</taxon>
        <taxon>Ciliophora</taxon>
        <taxon>Intramacronucleata</taxon>
        <taxon>Oligohymenophorea</taxon>
        <taxon>Peniculida</taxon>
        <taxon>Parameciidae</taxon>
        <taxon>Paramecium</taxon>
    </lineage>
</organism>
<feature type="transmembrane region" description="Helical" evidence="3">
    <location>
        <begin position="413"/>
        <end position="436"/>
    </location>
</feature>
<feature type="domain" description="EamA" evidence="4">
    <location>
        <begin position="364"/>
        <end position="485"/>
    </location>
</feature>
<dbReference type="GO" id="GO:0016020">
    <property type="term" value="C:membrane"/>
    <property type="evidence" value="ECO:0007669"/>
    <property type="project" value="InterPro"/>
</dbReference>
<feature type="transmembrane region" description="Helical" evidence="3">
    <location>
        <begin position="530"/>
        <end position="552"/>
    </location>
</feature>
<evidence type="ECO:0000256" key="2">
    <source>
        <dbReference type="SAM" id="MobiDB-lite"/>
    </source>
</evidence>
<evidence type="ECO:0000313" key="6">
    <source>
        <dbReference type="Proteomes" id="UP000692954"/>
    </source>
</evidence>
<keyword evidence="3" id="KW-1133">Transmembrane helix</keyword>
<dbReference type="Proteomes" id="UP000692954">
    <property type="component" value="Unassembled WGS sequence"/>
</dbReference>
<dbReference type="Pfam" id="PF00892">
    <property type="entry name" value="EamA"/>
    <property type="match status" value="1"/>
</dbReference>
<feature type="region of interest" description="Disordered" evidence="2">
    <location>
        <begin position="20"/>
        <end position="52"/>
    </location>
</feature>
<dbReference type="InterPro" id="IPR000620">
    <property type="entry name" value="EamA_dom"/>
</dbReference>
<feature type="transmembrane region" description="Helical" evidence="3">
    <location>
        <begin position="597"/>
        <end position="622"/>
    </location>
</feature>
<keyword evidence="1" id="KW-0175">Coiled coil</keyword>
<evidence type="ECO:0000313" key="5">
    <source>
        <dbReference type="EMBL" id="CAD8063266.1"/>
    </source>
</evidence>
<keyword evidence="6" id="KW-1185">Reference proteome</keyword>
<dbReference type="PANTHER" id="PTHR13146">
    <property type="match status" value="1"/>
</dbReference>